<dbReference type="AlphaFoldDB" id="A0A6G8AN68"/>
<keyword evidence="3 5" id="KW-1133">Transmembrane helix</keyword>
<keyword evidence="7" id="KW-1185">Reference proteome</keyword>
<keyword evidence="2 5" id="KW-0812">Transmembrane</keyword>
<keyword evidence="4 5" id="KW-0472">Membrane</keyword>
<dbReference type="Proteomes" id="UP000500890">
    <property type="component" value="Chromosome"/>
</dbReference>
<protein>
    <submittedName>
        <fullName evidence="6">TDT family transporter</fullName>
    </submittedName>
</protein>
<feature type="transmembrane region" description="Helical" evidence="5">
    <location>
        <begin position="237"/>
        <end position="255"/>
    </location>
</feature>
<dbReference type="InterPro" id="IPR038665">
    <property type="entry name" value="Voltage-dep_anion_channel_sf"/>
</dbReference>
<dbReference type="EMBL" id="CP049886">
    <property type="protein sequence ID" value="QIL46524.1"/>
    <property type="molecule type" value="Genomic_DNA"/>
</dbReference>
<evidence type="ECO:0000313" key="6">
    <source>
        <dbReference type="EMBL" id="QIL46524.1"/>
    </source>
</evidence>
<comment type="subcellular location">
    <subcellularLocation>
        <location evidence="1">Membrane</location>
        <topology evidence="1">Multi-pass membrane protein</topology>
    </subcellularLocation>
</comment>
<evidence type="ECO:0000256" key="3">
    <source>
        <dbReference type="ARBA" id="ARBA00022989"/>
    </source>
</evidence>
<dbReference type="InterPro" id="IPR004695">
    <property type="entry name" value="SLAC1/Mae1/Ssu1/TehA"/>
</dbReference>
<evidence type="ECO:0000313" key="7">
    <source>
        <dbReference type="Proteomes" id="UP000500890"/>
    </source>
</evidence>
<feature type="transmembrane region" description="Helical" evidence="5">
    <location>
        <begin position="205"/>
        <end position="225"/>
    </location>
</feature>
<dbReference type="InterPro" id="IPR052951">
    <property type="entry name" value="Tellurite_res_ion_channel"/>
</dbReference>
<sequence>MGGLALALLSIGNLFRQYDLMLLSHLAGTFGFILLVLLLLKVLLTPKETLEQLKQPMLAAVAPTITMATMVGTTYLNRFESLHVLALIIWYLSLTLQVLLMLYFTYVFLVKRKWSWHNFYPSWFILYIGIGIIPITGQAFSHLIGEISLLISLILYIIFLPMVLYRVLVFKQFDKSATPLIAITCAPSSLILTGYLAAHDSPNKLLLVLWLILAQGLYFLVLYLLPKIIPTDFYPSWSGLTFPFVICATGLKASAPHFNGLTKTLLSALAYAELIIAAVMVALVLIKYLNFLANLIQTKKHA</sequence>
<dbReference type="Pfam" id="PF03595">
    <property type="entry name" value="SLAC1"/>
    <property type="match status" value="1"/>
</dbReference>
<evidence type="ECO:0000256" key="5">
    <source>
        <dbReference type="SAM" id="Phobius"/>
    </source>
</evidence>
<feature type="transmembrane region" description="Helical" evidence="5">
    <location>
        <begin position="122"/>
        <end position="141"/>
    </location>
</feature>
<reference evidence="6 7" key="1">
    <citation type="submission" date="2020-03" db="EMBL/GenBank/DDBJ databases">
        <title>Vagococcus sp. nov., isolated from beetles.</title>
        <authorList>
            <person name="Hyun D.-W."/>
            <person name="Bae J.-W."/>
        </authorList>
    </citation>
    <scope>NUCLEOTIDE SEQUENCE [LARGE SCALE GENOMIC DNA]</scope>
    <source>
        <strain evidence="6 7">HDW17A</strain>
    </source>
</reference>
<feature type="transmembrane region" description="Helical" evidence="5">
    <location>
        <begin position="180"/>
        <end position="199"/>
    </location>
</feature>
<name>A0A6G8AN68_9ENTE</name>
<feature type="transmembrane region" description="Helical" evidence="5">
    <location>
        <begin position="88"/>
        <end position="110"/>
    </location>
</feature>
<accession>A0A6G8AN68</accession>
<organism evidence="6 7">
    <name type="scientific">Vagococcus coleopterorum</name>
    <dbReference type="NCBI Taxonomy" id="2714946"/>
    <lineage>
        <taxon>Bacteria</taxon>
        <taxon>Bacillati</taxon>
        <taxon>Bacillota</taxon>
        <taxon>Bacilli</taxon>
        <taxon>Lactobacillales</taxon>
        <taxon>Enterococcaceae</taxon>
        <taxon>Vagococcus</taxon>
    </lineage>
</organism>
<evidence type="ECO:0000256" key="4">
    <source>
        <dbReference type="ARBA" id="ARBA00023136"/>
    </source>
</evidence>
<feature type="transmembrane region" description="Helical" evidence="5">
    <location>
        <begin position="147"/>
        <end position="168"/>
    </location>
</feature>
<dbReference type="GO" id="GO:0005886">
    <property type="term" value="C:plasma membrane"/>
    <property type="evidence" value="ECO:0007669"/>
    <property type="project" value="TreeGrafter"/>
</dbReference>
<dbReference type="GO" id="GO:0046583">
    <property type="term" value="F:monoatomic cation efflux transmembrane transporter activity"/>
    <property type="evidence" value="ECO:0007669"/>
    <property type="project" value="TreeGrafter"/>
</dbReference>
<dbReference type="Gene3D" id="1.50.10.150">
    <property type="entry name" value="Voltage-dependent anion channel"/>
    <property type="match status" value="1"/>
</dbReference>
<proteinExistence type="predicted"/>
<gene>
    <name evidence="6" type="ORF">G7081_05275</name>
</gene>
<evidence type="ECO:0000256" key="2">
    <source>
        <dbReference type="ARBA" id="ARBA00022692"/>
    </source>
</evidence>
<dbReference type="KEGG" id="vah:G7081_05275"/>
<feature type="transmembrane region" description="Helical" evidence="5">
    <location>
        <begin position="56"/>
        <end position="76"/>
    </location>
</feature>
<feature type="transmembrane region" description="Helical" evidence="5">
    <location>
        <begin position="26"/>
        <end position="44"/>
    </location>
</feature>
<dbReference type="PANTHER" id="PTHR37955">
    <property type="entry name" value="TELLURITE RESISTANCE PROTEIN TEHA"/>
    <property type="match status" value="1"/>
</dbReference>
<feature type="transmembrane region" description="Helical" evidence="5">
    <location>
        <begin position="275"/>
        <end position="296"/>
    </location>
</feature>
<evidence type="ECO:0000256" key="1">
    <source>
        <dbReference type="ARBA" id="ARBA00004141"/>
    </source>
</evidence>
<dbReference type="CDD" id="cd09325">
    <property type="entry name" value="TDT_C4-dicarb_trans"/>
    <property type="match status" value="1"/>
</dbReference>
<dbReference type="PANTHER" id="PTHR37955:SF1">
    <property type="entry name" value="DEP DOMAIN-CONTAINING PROTEIN"/>
    <property type="match status" value="1"/>
</dbReference>